<dbReference type="RefSeq" id="WP_272093656.1">
    <property type="nucleotide sequence ID" value="NZ_JAQNDK010000001.1"/>
</dbReference>
<dbReference type="Pfam" id="PF02668">
    <property type="entry name" value="TauD"/>
    <property type="match status" value="1"/>
</dbReference>
<organism evidence="7 8">
    <name type="scientific">Sorangium atrum</name>
    <dbReference type="NCBI Taxonomy" id="2995308"/>
    <lineage>
        <taxon>Bacteria</taxon>
        <taxon>Pseudomonadati</taxon>
        <taxon>Myxococcota</taxon>
        <taxon>Polyangia</taxon>
        <taxon>Polyangiales</taxon>
        <taxon>Polyangiaceae</taxon>
        <taxon>Sorangium</taxon>
    </lineage>
</organism>
<keyword evidence="3 7" id="KW-0223">Dioxygenase</keyword>
<dbReference type="PANTHER" id="PTHR30468:SF1">
    <property type="entry name" value="ALPHA-KETOGLUTARATE-DEPENDENT SULFONATE DIOXYGENASE"/>
    <property type="match status" value="1"/>
</dbReference>
<reference evidence="7 8" key="1">
    <citation type="submission" date="2023-01" db="EMBL/GenBank/DDBJ databases">
        <title>Minimal conservation of predation-associated metabolite biosynthetic gene clusters underscores biosynthetic potential of Myxococcota including descriptions for ten novel species: Archangium lansinium sp. nov., Myxococcus landrumus sp. nov., Nannocystis bai.</title>
        <authorList>
            <person name="Ahearne A."/>
            <person name="Stevens C."/>
            <person name="Dowd S."/>
        </authorList>
    </citation>
    <scope>NUCLEOTIDE SEQUENCE [LARGE SCALE GENOMIC DNA]</scope>
    <source>
        <strain evidence="7 8">WIWO2</strain>
    </source>
</reference>
<evidence type="ECO:0000256" key="5">
    <source>
        <dbReference type="ARBA" id="ARBA00023004"/>
    </source>
</evidence>
<feature type="domain" description="TauD/TfdA-like" evidence="6">
    <location>
        <begin position="4"/>
        <end position="271"/>
    </location>
</feature>
<evidence type="ECO:0000313" key="8">
    <source>
        <dbReference type="Proteomes" id="UP001217485"/>
    </source>
</evidence>
<name>A0ABT5BV54_9BACT</name>
<keyword evidence="8" id="KW-1185">Reference proteome</keyword>
<dbReference type="GO" id="GO:0051213">
    <property type="term" value="F:dioxygenase activity"/>
    <property type="evidence" value="ECO:0007669"/>
    <property type="project" value="UniProtKB-KW"/>
</dbReference>
<proteinExistence type="inferred from homology"/>
<keyword evidence="2" id="KW-0479">Metal-binding</keyword>
<evidence type="ECO:0000256" key="3">
    <source>
        <dbReference type="ARBA" id="ARBA00022964"/>
    </source>
</evidence>
<dbReference type="InterPro" id="IPR003819">
    <property type="entry name" value="TauD/TfdA-like"/>
</dbReference>
<dbReference type="InterPro" id="IPR051323">
    <property type="entry name" value="AtsK-like"/>
</dbReference>
<dbReference type="Gene3D" id="3.60.130.10">
    <property type="entry name" value="Clavaminate synthase-like"/>
    <property type="match status" value="1"/>
</dbReference>
<evidence type="ECO:0000256" key="1">
    <source>
        <dbReference type="ARBA" id="ARBA00005896"/>
    </source>
</evidence>
<comment type="caution">
    <text evidence="7">The sequence shown here is derived from an EMBL/GenBank/DDBJ whole genome shotgun (WGS) entry which is preliminary data.</text>
</comment>
<sequence length="279" mass="31567">MSYESRPLSKYFGAELVGFDVRRNGGALLDLLLRHQLLLLRDQELMPAELVATGRRMGPILPFLLSNYRHPEFDEILVTSNEKVDGKPLGVARVGNFWHSDSSYIANPANTTLLYSLKVPPAGGDTLFASMYLALDELSPELRATLEGRTAVHTIRKRYKVTAQDVGQSLREIDDRLRLTIPDVTHPVVRKHPLTGRPALYISDGYTLSFEGMGWEQSQQMLEELHAHATREHAIYRHQWRVGDLLIWDNPSLIHAAMASDPEIPRTMYRLSIESGVTR</sequence>
<dbReference type="EMBL" id="JAQNDK010000001">
    <property type="protein sequence ID" value="MDC0676882.1"/>
    <property type="molecule type" value="Genomic_DNA"/>
</dbReference>
<keyword evidence="5" id="KW-0408">Iron</keyword>
<keyword evidence="4" id="KW-0560">Oxidoreductase</keyword>
<evidence type="ECO:0000256" key="2">
    <source>
        <dbReference type="ARBA" id="ARBA00022723"/>
    </source>
</evidence>
<evidence type="ECO:0000259" key="6">
    <source>
        <dbReference type="Pfam" id="PF02668"/>
    </source>
</evidence>
<accession>A0ABT5BV54</accession>
<dbReference type="PANTHER" id="PTHR30468">
    <property type="entry name" value="ALPHA-KETOGLUTARATE-DEPENDENT SULFONATE DIOXYGENASE"/>
    <property type="match status" value="1"/>
</dbReference>
<dbReference type="InterPro" id="IPR042098">
    <property type="entry name" value="TauD-like_sf"/>
</dbReference>
<gene>
    <name evidence="7" type="ORF">POL72_03950</name>
</gene>
<evidence type="ECO:0000313" key="7">
    <source>
        <dbReference type="EMBL" id="MDC0676882.1"/>
    </source>
</evidence>
<evidence type="ECO:0000256" key="4">
    <source>
        <dbReference type="ARBA" id="ARBA00023002"/>
    </source>
</evidence>
<protein>
    <submittedName>
        <fullName evidence="7">TauD/TfdA family dioxygenase</fullName>
    </submittedName>
</protein>
<dbReference type="SUPFAM" id="SSF51197">
    <property type="entry name" value="Clavaminate synthase-like"/>
    <property type="match status" value="1"/>
</dbReference>
<comment type="similarity">
    <text evidence="1">Belongs to the TfdA dioxygenase family.</text>
</comment>
<dbReference type="Proteomes" id="UP001217485">
    <property type="component" value="Unassembled WGS sequence"/>
</dbReference>